<dbReference type="InterPro" id="IPR015517">
    <property type="entry name" value="dCMP_deaminase-rel"/>
</dbReference>
<dbReference type="GO" id="GO:0004132">
    <property type="term" value="F:dCMP deaminase activity"/>
    <property type="evidence" value="ECO:0007669"/>
    <property type="project" value="TreeGrafter"/>
</dbReference>
<feature type="non-terminal residue" evidence="3">
    <location>
        <position position="85"/>
    </location>
</feature>
<dbReference type="Gene3D" id="3.40.140.10">
    <property type="entry name" value="Cytidine Deaminase, domain 2"/>
    <property type="match status" value="1"/>
</dbReference>
<dbReference type="InterPro" id="IPR016193">
    <property type="entry name" value="Cytidine_deaminase-like"/>
</dbReference>
<protein>
    <recommendedName>
        <fullName evidence="2">CMP/dCMP-type deaminase domain-containing protein</fullName>
    </recommendedName>
</protein>
<reference evidence="3" key="1">
    <citation type="journal article" date="2015" name="Nature">
        <title>Complex archaea that bridge the gap between prokaryotes and eukaryotes.</title>
        <authorList>
            <person name="Spang A."/>
            <person name="Saw J.H."/>
            <person name="Jorgensen S.L."/>
            <person name="Zaremba-Niedzwiedzka K."/>
            <person name="Martijn J."/>
            <person name="Lind A.E."/>
            <person name="van Eijk R."/>
            <person name="Schleper C."/>
            <person name="Guy L."/>
            <person name="Ettema T.J."/>
        </authorList>
    </citation>
    <scope>NUCLEOTIDE SEQUENCE</scope>
</reference>
<name>A0A0F9HEX3_9ZZZZ</name>
<accession>A0A0F9HEX3</accession>
<feature type="domain" description="CMP/dCMP-type deaminase" evidence="2">
    <location>
        <begin position="5"/>
        <end position="85"/>
    </location>
</feature>
<dbReference type="InterPro" id="IPR002125">
    <property type="entry name" value="CMP_dCMP_dom"/>
</dbReference>
<evidence type="ECO:0000259" key="2">
    <source>
        <dbReference type="PROSITE" id="PS51747"/>
    </source>
</evidence>
<comment type="caution">
    <text evidence="3">The sequence shown here is derived from an EMBL/GenBank/DDBJ whole genome shotgun (WGS) entry which is preliminary data.</text>
</comment>
<sequence length="85" mass="9630">MTKISWDDYFMTMVYLVAMRSKDESTHIGAVIVGTNNEVRATGYNSFPRGIDDTVPERQERPEKYFWFAHGEINAVAQAAMVGIP</sequence>
<dbReference type="SUPFAM" id="SSF53927">
    <property type="entry name" value="Cytidine deaminase-like"/>
    <property type="match status" value="1"/>
</dbReference>
<evidence type="ECO:0000256" key="1">
    <source>
        <dbReference type="ARBA" id="ARBA00022801"/>
    </source>
</evidence>
<proteinExistence type="predicted"/>
<dbReference type="PANTHER" id="PTHR11086">
    <property type="entry name" value="DEOXYCYTIDYLATE DEAMINASE-RELATED"/>
    <property type="match status" value="1"/>
</dbReference>
<dbReference type="EMBL" id="LAZR01017122">
    <property type="protein sequence ID" value="KKM01707.1"/>
    <property type="molecule type" value="Genomic_DNA"/>
</dbReference>
<keyword evidence="1" id="KW-0378">Hydrolase</keyword>
<dbReference type="PROSITE" id="PS51747">
    <property type="entry name" value="CYT_DCMP_DEAMINASES_2"/>
    <property type="match status" value="1"/>
</dbReference>
<gene>
    <name evidence="3" type="ORF">LCGC14_1791670</name>
</gene>
<dbReference type="GO" id="GO:0005737">
    <property type="term" value="C:cytoplasm"/>
    <property type="evidence" value="ECO:0007669"/>
    <property type="project" value="TreeGrafter"/>
</dbReference>
<organism evidence="3">
    <name type="scientific">marine sediment metagenome</name>
    <dbReference type="NCBI Taxonomy" id="412755"/>
    <lineage>
        <taxon>unclassified sequences</taxon>
        <taxon>metagenomes</taxon>
        <taxon>ecological metagenomes</taxon>
    </lineage>
</organism>
<evidence type="ECO:0000313" key="3">
    <source>
        <dbReference type="EMBL" id="KKM01707.1"/>
    </source>
</evidence>
<dbReference type="Pfam" id="PF00383">
    <property type="entry name" value="dCMP_cyt_deam_1"/>
    <property type="match status" value="1"/>
</dbReference>
<dbReference type="PANTHER" id="PTHR11086:SF18">
    <property type="entry name" value="DEOXYCYTIDYLATE DEAMINASE"/>
    <property type="match status" value="1"/>
</dbReference>
<dbReference type="AlphaFoldDB" id="A0A0F9HEX3"/>